<protein>
    <recommendedName>
        <fullName evidence="1">Fibronectin type-III domain-containing protein</fullName>
    </recommendedName>
</protein>
<evidence type="ECO:0000313" key="3">
    <source>
        <dbReference type="Proteomes" id="UP001519460"/>
    </source>
</evidence>
<dbReference type="InterPro" id="IPR003961">
    <property type="entry name" value="FN3_dom"/>
</dbReference>
<proteinExistence type="predicted"/>
<sequence length="743" mass="83638">AVSTKQSGCRPTYNRNAAAADGQRHRLVIGTAVRNGGTCIRPNKCECPKQNPGRRCGGVTCSHLTPCFPGMCLEDDGCDCSSGFSSATPLVKQNYCLRIEDNSDVRIYQMRVRMANYERDMDMYDIVLDSSNSSTSDSFWTNRKDFNRLEANCSSQYLVPDVPPEPDYIQNYGFGIVEAKVQVWLQKLPPAGQTDRPSPSLNKTISCNRVVNDTLPEEDIFQCEVIDQNFDRLIEHGDFLKITYVTGGGGFRDVVNENTGTRHSLQTYTQVTRDLSVEFRFDFRAPSHCGENSSCTGDETMLSVPDITRTPDITIKWKGWTDADSKMYRYSMEVFQMTRATNGELEIHPDRDLDPLINRPVLHDGNRLYAEQYTLPSPGMYSIILEVADRANNTKYVRRLSNPDSGYAYQNKRKDPVVVTWDQHFKNVFQVENNLLGRVRAYGPELENNVKQIPQDTELEDHEGDRTIDAIPNIDGIANFQVAYVKDHSGGSDQPEPPSSSQWTDLYLNTTYIVPVPDKELVAADTVTIWVKATDATGIEKVARTKVSFDFTPPELNQEDLASGFRMNTAVEGMDFSSTFNLQVFDWESGIDFIQWTFTRRNGDVVYKTKEPGKTVQKDNLHMLNGSGQYYPPQNIQVKSRTKDSVTITWDYPPSCFERTGFWVIVNGQRHAVHMDAREYVISGLEPGQSYTIYMVTGFIGGEQSDQQAIVCATEDDDGLGDFAIAGITIGKKSSYNTIKNKD</sequence>
<dbReference type="CDD" id="cd00063">
    <property type="entry name" value="FN3"/>
    <property type="match status" value="1"/>
</dbReference>
<dbReference type="Proteomes" id="UP001519460">
    <property type="component" value="Unassembled WGS sequence"/>
</dbReference>
<name>A0ABD0JDS1_9CAEN</name>
<dbReference type="Pfam" id="PF00041">
    <property type="entry name" value="fn3"/>
    <property type="match status" value="1"/>
</dbReference>
<organism evidence="2 3">
    <name type="scientific">Batillaria attramentaria</name>
    <dbReference type="NCBI Taxonomy" id="370345"/>
    <lineage>
        <taxon>Eukaryota</taxon>
        <taxon>Metazoa</taxon>
        <taxon>Spiralia</taxon>
        <taxon>Lophotrochozoa</taxon>
        <taxon>Mollusca</taxon>
        <taxon>Gastropoda</taxon>
        <taxon>Caenogastropoda</taxon>
        <taxon>Sorbeoconcha</taxon>
        <taxon>Cerithioidea</taxon>
        <taxon>Batillariidae</taxon>
        <taxon>Batillaria</taxon>
    </lineage>
</organism>
<dbReference type="InterPro" id="IPR013783">
    <property type="entry name" value="Ig-like_fold"/>
</dbReference>
<dbReference type="Gene3D" id="2.60.40.10">
    <property type="entry name" value="Immunoglobulins"/>
    <property type="match status" value="1"/>
</dbReference>
<evidence type="ECO:0000313" key="2">
    <source>
        <dbReference type="EMBL" id="KAK7471675.1"/>
    </source>
</evidence>
<keyword evidence="3" id="KW-1185">Reference proteome</keyword>
<gene>
    <name evidence="2" type="ORF">BaRGS_00035688</name>
</gene>
<dbReference type="EMBL" id="JACVVK020000483">
    <property type="protein sequence ID" value="KAK7471675.1"/>
    <property type="molecule type" value="Genomic_DNA"/>
</dbReference>
<dbReference type="InterPro" id="IPR036116">
    <property type="entry name" value="FN3_sf"/>
</dbReference>
<dbReference type="Gene3D" id="2.10.25.10">
    <property type="entry name" value="Laminin"/>
    <property type="match status" value="1"/>
</dbReference>
<dbReference type="AlphaFoldDB" id="A0ABD0JDS1"/>
<accession>A0ABD0JDS1</accession>
<dbReference type="SMART" id="SM00060">
    <property type="entry name" value="FN3"/>
    <property type="match status" value="1"/>
</dbReference>
<dbReference type="SUPFAM" id="SSF49265">
    <property type="entry name" value="Fibronectin type III"/>
    <property type="match status" value="1"/>
</dbReference>
<dbReference type="PROSITE" id="PS50853">
    <property type="entry name" value="FN3"/>
    <property type="match status" value="1"/>
</dbReference>
<reference evidence="2 3" key="1">
    <citation type="journal article" date="2023" name="Sci. Data">
        <title>Genome assembly of the Korean intertidal mud-creeper Batillaria attramentaria.</title>
        <authorList>
            <person name="Patra A.K."/>
            <person name="Ho P.T."/>
            <person name="Jun S."/>
            <person name="Lee S.J."/>
            <person name="Kim Y."/>
            <person name="Won Y.J."/>
        </authorList>
    </citation>
    <scope>NUCLEOTIDE SEQUENCE [LARGE SCALE GENOMIC DNA]</scope>
    <source>
        <strain evidence="2">Wonlab-2016</strain>
    </source>
</reference>
<feature type="non-terminal residue" evidence="2">
    <location>
        <position position="1"/>
    </location>
</feature>
<feature type="domain" description="Fibronectin type-III" evidence="1">
    <location>
        <begin position="632"/>
        <end position="718"/>
    </location>
</feature>
<comment type="caution">
    <text evidence="2">The sequence shown here is derived from an EMBL/GenBank/DDBJ whole genome shotgun (WGS) entry which is preliminary data.</text>
</comment>
<evidence type="ECO:0000259" key="1">
    <source>
        <dbReference type="PROSITE" id="PS50853"/>
    </source>
</evidence>